<accession>A0ABN8QVF4</accession>
<comment type="caution">
    <text evidence="10">The sequence shown here is derived from an EMBL/GenBank/DDBJ whole genome shotgun (WGS) entry which is preliminary data.</text>
</comment>
<evidence type="ECO:0000313" key="10">
    <source>
        <dbReference type="EMBL" id="CAH3170972.1"/>
    </source>
</evidence>
<keyword evidence="6" id="KW-1015">Disulfide bond</keyword>
<dbReference type="InterPro" id="IPR025660">
    <property type="entry name" value="Pept_his_AS"/>
</dbReference>
<organism evidence="10 11">
    <name type="scientific">Porites lobata</name>
    <dbReference type="NCBI Taxonomy" id="104759"/>
    <lineage>
        <taxon>Eukaryota</taxon>
        <taxon>Metazoa</taxon>
        <taxon>Cnidaria</taxon>
        <taxon>Anthozoa</taxon>
        <taxon>Hexacorallia</taxon>
        <taxon>Scleractinia</taxon>
        <taxon>Fungiina</taxon>
        <taxon>Poritidae</taxon>
        <taxon>Porites</taxon>
    </lineage>
</organism>
<dbReference type="PRINTS" id="PR00705">
    <property type="entry name" value="PAPAIN"/>
</dbReference>
<dbReference type="PROSITE" id="PS00139">
    <property type="entry name" value="THIOL_PROTEASE_CYS"/>
    <property type="match status" value="3"/>
</dbReference>
<comment type="similarity">
    <text evidence="1">Belongs to the peptidase C1 family.</text>
</comment>
<dbReference type="SMART" id="SM00645">
    <property type="entry name" value="Pept_C1"/>
    <property type="match status" value="3"/>
</dbReference>
<feature type="domain" description="Cathepsin propeptide inhibitor" evidence="9">
    <location>
        <begin position="27"/>
        <end position="83"/>
    </location>
</feature>
<protein>
    <recommendedName>
        <fullName evidence="12">Cathepsin L</fullName>
    </recommendedName>
</protein>
<dbReference type="PANTHER" id="PTHR12411">
    <property type="entry name" value="CYSTEINE PROTEASE FAMILY C1-RELATED"/>
    <property type="match status" value="1"/>
</dbReference>
<feature type="domain" description="Cathepsin propeptide inhibitor" evidence="9">
    <location>
        <begin position="727"/>
        <end position="783"/>
    </location>
</feature>
<evidence type="ECO:0000256" key="3">
    <source>
        <dbReference type="ARBA" id="ARBA00022801"/>
    </source>
</evidence>
<keyword evidence="11" id="KW-1185">Reference proteome</keyword>
<dbReference type="InterPro" id="IPR013128">
    <property type="entry name" value="Peptidase_C1A"/>
</dbReference>
<evidence type="ECO:0000259" key="9">
    <source>
        <dbReference type="SMART" id="SM00848"/>
    </source>
</evidence>
<gene>
    <name evidence="10" type="ORF">PLOB_00011558</name>
</gene>
<feature type="domain" description="Peptidase C1A papain C-terminal" evidence="8">
    <location>
        <begin position="114"/>
        <end position="330"/>
    </location>
</feature>
<dbReference type="InterPro" id="IPR039417">
    <property type="entry name" value="Peptidase_C1A_papain-like"/>
</dbReference>
<dbReference type="InterPro" id="IPR000668">
    <property type="entry name" value="Peptidase_C1A_C"/>
</dbReference>
<evidence type="ECO:0000256" key="7">
    <source>
        <dbReference type="SAM" id="SignalP"/>
    </source>
</evidence>
<reference evidence="10 11" key="1">
    <citation type="submission" date="2022-05" db="EMBL/GenBank/DDBJ databases">
        <authorList>
            <consortium name="Genoscope - CEA"/>
            <person name="William W."/>
        </authorList>
    </citation>
    <scope>NUCLEOTIDE SEQUENCE [LARGE SCALE GENOMIC DNA]</scope>
</reference>
<evidence type="ECO:0000256" key="4">
    <source>
        <dbReference type="ARBA" id="ARBA00022807"/>
    </source>
</evidence>
<keyword evidence="7" id="KW-0732">Signal</keyword>
<keyword evidence="3" id="KW-0378">Hydrolase</keyword>
<dbReference type="InterPro" id="IPR013201">
    <property type="entry name" value="Prot_inhib_I29"/>
</dbReference>
<keyword evidence="2" id="KW-0645">Protease</keyword>
<feature type="chain" id="PRO_5046690344" description="Cathepsin L" evidence="7">
    <location>
        <begin position="17"/>
        <end position="1027"/>
    </location>
</feature>
<feature type="domain" description="Peptidase C1A papain C-terminal" evidence="8">
    <location>
        <begin position="476"/>
        <end position="692"/>
    </location>
</feature>
<dbReference type="InterPro" id="IPR025661">
    <property type="entry name" value="Pept_asp_AS"/>
</dbReference>
<dbReference type="SMART" id="SM00848">
    <property type="entry name" value="Inhibitor_I29"/>
    <property type="match status" value="3"/>
</dbReference>
<evidence type="ECO:0000313" key="11">
    <source>
        <dbReference type="Proteomes" id="UP001159405"/>
    </source>
</evidence>
<dbReference type="Pfam" id="PF00112">
    <property type="entry name" value="Peptidase_C1"/>
    <property type="match status" value="3"/>
</dbReference>
<name>A0ABN8QVF4_9CNID</name>
<dbReference type="CDD" id="cd02248">
    <property type="entry name" value="Peptidase_C1A"/>
    <property type="match status" value="3"/>
</dbReference>
<feature type="domain" description="Cathepsin propeptide inhibitor" evidence="9">
    <location>
        <begin position="374"/>
        <end position="448"/>
    </location>
</feature>
<evidence type="ECO:0008006" key="12">
    <source>
        <dbReference type="Google" id="ProtNLM"/>
    </source>
</evidence>
<dbReference type="Proteomes" id="UP001159405">
    <property type="component" value="Unassembled WGS sequence"/>
</dbReference>
<evidence type="ECO:0000256" key="1">
    <source>
        <dbReference type="ARBA" id="ARBA00008455"/>
    </source>
</evidence>
<feature type="signal peptide" evidence="7">
    <location>
        <begin position="1"/>
        <end position="16"/>
    </location>
</feature>
<dbReference type="Pfam" id="PF08246">
    <property type="entry name" value="Inhibitor_I29"/>
    <property type="match status" value="3"/>
</dbReference>
<dbReference type="EMBL" id="CALNXK010000160">
    <property type="protein sequence ID" value="CAH3170972.1"/>
    <property type="molecule type" value="Genomic_DNA"/>
</dbReference>
<sequence>MKICLAFLCCLAVASPFVLNLNEDVQWKAWKSYHGKTYTTESEEASRKAIWKDNLRKIAEHNAEGHSFRLAMNQFGDLTLDEYRFFYLGLRGRIPSDTKKNGGSTYLEPSHVTLPSEVDWRKEGYVTGVKNQGQCGSCWAFSATGSLEGQHFKKTGKLVSLSEQNLVDCSGSYGNDGCQGGLMDNAFRYIKANGGIDTEASYPYQAENEPCRFKASDVGATDTGYMDVTPHGSEAALQSASATVGPISVAIDAGHMSFQFYHSGVYNEPSCSSSQLDHGVLVVGYGTYNGQDYWLVKNSWGTSWGMEGYIMMSRNKNNQCGIATEASYPLTVTDLRGLEEDQTLYGVMKGFIAFVLCLAFANGHILHTEYEQQWQAWKTFYEKKYSTDTEEEARYAIWRDNLRVIYDRSRSKIVVPLYHFKKVQQHNSEGHSYTLAMNQFGDLTVNEYRYFFLGLRSDFSNGTKGSTFLPPSGVTLPTSVDWRTKGYVTPVKNQGQCGSCWAFSATGSLEGQHFKKTANLVSLSEQNLVDCSGSYGNYGCEGGLMDNAFRYIKANGGIDTEESYPYEAMDGPCRFQRAYVGATVTGYVDITPHGSEEALQTASATVGPISVAIDASHGSFQLYHSGVYDEPTCSSTQLDHGVLVVGYGTYDGQDYWLVKNSWGTSWGMEGYIMMSRNKDNQCGIATEASYPLIEHCTASQMKGFIAFALCLAFANGHILNSEYKQQWQAWKTFYDKKYSTDTEEEARYAIWRDNLRKVQQHNSEGHSYTLAMNQFGDLTVDEYRYFFLGLRSDFSNGTKGSTFLPPSGVTLPDTVDWRTKGYVTPVKNQGQCGSCWSFSATGSLEGQHFKKTGNLVSLSEQNLVDCSGRYGNRGCSGGLMDKAFRYIKANGGIDTEESYPYEAREGQCRFQRAYVGATVTGYMDITTGSEEALQIASATVGPISVAIDASHSSFHLYHSGVYNEPTCSSTSLNHAVLVVGYGTYGGKDYWLVKNSWGTSWGMEGYIMMSRNKNNQCGIATSASYPLV</sequence>
<evidence type="ECO:0000256" key="5">
    <source>
        <dbReference type="ARBA" id="ARBA00023145"/>
    </source>
</evidence>
<proteinExistence type="inferred from homology"/>
<keyword evidence="4" id="KW-0788">Thiol protease</keyword>
<evidence type="ECO:0000256" key="2">
    <source>
        <dbReference type="ARBA" id="ARBA00022670"/>
    </source>
</evidence>
<dbReference type="InterPro" id="IPR038765">
    <property type="entry name" value="Papain-like_cys_pep_sf"/>
</dbReference>
<evidence type="ECO:0000259" key="8">
    <source>
        <dbReference type="SMART" id="SM00645"/>
    </source>
</evidence>
<dbReference type="PROSITE" id="PS00639">
    <property type="entry name" value="THIOL_PROTEASE_HIS"/>
    <property type="match status" value="3"/>
</dbReference>
<feature type="domain" description="Peptidase C1A papain C-terminal" evidence="8">
    <location>
        <begin position="811"/>
        <end position="1026"/>
    </location>
</feature>
<dbReference type="PROSITE" id="PS00640">
    <property type="entry name" value="THIOL_PROTEASE_ASN"/>
    <property type="match status" value="3"/>
</dbReference>
<evidence type="ECO:0000256" key="6">
    <source>
        <dbReference type="ARBA" id="ARBA00023157"/>
    </source>
</evidence>
<keyword evidence="5" id="KW-0865">Zymogen</keyword>
<dbReference type="SUPFAM" id="SSF54001">
    <property type="entry name" value="Cysteine proteinases"/>
    <property type="match status" value="3"/>
</dbReference>
<dbReference type="Gene3D" id="3.90.70.10">
    <property type="entry name" value="Cysteine proteinases"/>
    <property type="match status" value="3"/>
</dbReference>
<dbReference type="InterPro" id="IPR000169">
    <property type="entry name" value="Pept_cys_AS"/>
</dbReference>